<evidence type="ECO:0000256" key="1">
    <source>
        <dbReference type="ARBA" id="ARBA00004479"/>
    </source>
</evidence>
<evidence type="ECO:0000256" key="8">
    <source>
        <dbReference type="ARBA" id="ARBA00023180"/>
    </source>
</evidence>
<feature type="region of interest" description="Disordered" evidence="9">
    <location>
        <begin position="1"/>
        <end position="36"/>
    </location>
</feature>
<dbReference type="InterPro" id="IPR001611">
    <property type="entry name" value="Leu-rich_rpt"/>
</dbReference>
<evidence type="ECO:0000313" key="12">
    <source>
        <dbReference type="EMBL" id="PVH37692.1"/>
    </source>
</evidence>
<keyword evidence="2" id="KW-0433">Leucine-rich repeat</keyword>
<evidence type="ECO:0000256" key="3">
    <source>
        <dbReference type="ARBA" id="ARBA00022692"/>
    </source>
</evidence>
<proteinExistence type="predicted"/>
<dbReference type="Pfam" id="PF00560">
    <property type="entry name" value="LRR_1"/>
    <property type="match status" value="4"/>
</dbReference>
<protein>
    <recommendedName>
        <fullName evidence="11">Leucine-rich repeat-containing N-terminal plant-type domain-containing protein</fullName>
    </recommendedName>
</protein>
<sequence>MHPGPAPLLSSVPCLSSSRREGRRNRSSAPAGIRSDPAATGRILGISTALIKPCSLHHSSNLAEAAVLLQEQFLLIRWSQLSIFQLREALCFSTMSGTAGNTKFLLWLLLLSTTSLSSSCFGSELDIKCLKTLKQSVIDPNGILESSWNFNTTTKGFICQFTGVECWSPNDSRVHALNLSGLGLEGQFPRGLEYCTGLFGLDLSNNKFSGPIPWNIAQQVAYLTSLDLSYNSFSGEIPVDICRDLNLLNIQHNQLSGQIPRDFDELLRLASLNVADNQLSGLIPSSLSKFPASSFSGNQGLCGPPLDDCGKTNDSSLVSYIVNDMIKDDFVVVGAAAGFVVGFVVAFYFPHVFVFARRLHPYVYRIC</sequence>
<keyword evidence="3 10" id="KW-0812">Transmembrane</keyword>
<dbReference type="AlphaFoldDB" id="A0A2T8IJ39"/>
<accession>A0A2T8IJ39</accession>
<name>A0A2T8IJ39_9POAL</name>
<evidence type="ECO:0000259" key="11">
    <source>
        <dbReference type="Pfam" id="PF08263"/>
    </source>
</evidence>
<dbReference type="EMBL" id="CM008050">
    <property type="protein sequence ID" value="PVH37692.1"/>
    <property type="molecule type" value="Genomic_DNA"/>
</dbReference>
<keyword evidence="5" id="KW-0677">Repeat</keyword>
<keyword evidence="7 10" id="KW-0472">Membrane</keyword>
<evidence type="ECO:0000256" key="5">
    <source>
        <dbReference type="ARBA" id="ARBA00022737"/>
    </source>
</evidence>
<dbReference type="InterPro" id="IPR046956">
    <property type="entry name" value="RLP23-like"/>
</dbReference>
<keyword evidence="8" id="KW-0325">Glycoprotein</keyword>
<dbReference type="InterPro" id="IPR032675">
    <property type="entry name" value="LRR_dom_sf"/>
</dbReference>
<dbReference type="Gramene" id="PVH37692">
    <property type="protein sequence ID" value="PVH37692"/>
    <property type="gene ID" value="PAHAL_5G060900"/>
</dbReference>
<dbReference type="SUPFAM" id="SSF52058">
    <property type="entry name" value="L domain-like"/>
    <property type="match status" value="1"/>
</dbReference>
<dbReference type="PANTHER" id="PTHR48063:SF93">
    <property type="entry name" value="LEUCINE-RICH REPEAT-CONTAINING N-TERMINAL PLANT-TYPE DOMAIN-CONTAINING PROTEIN"/>
    <property type="match status" value="1"/>
</dbReference>
<feature type="compositionally biased region" description="Low complexity" evidence="9">
    <location>
        <begin position="7"/>
        <end position="17"/>
    </location>
</feature>
<evidence type="ECO:0000256" key="2">
    <source>
        <dbReference type="ARBA" id="ARBA00022614"/>
    </source>
</evidence>
<comment type="subcellular location">
    <subcellularLocation>
        <location evidence="1">Membrane</location>
        <topology evidence="1">Single-pass type I membrane protein</topology>
    </subcellularLocation>
</comment>
<evidence type="ECO:0000256" key="4">
    <source>
        <dbReference type="ARBA" id="ARBA00022729"/>
    </source>
</evidence>
<dbReference type="PANTHER" id="PTHR48063">
    <property type="entry name" value="LRR RECEPTOR-LIKE KINASE"/>
    <property type="match status" value="1"/>
</dbReference>
<dbReference type="FunFam" id="3.80.10.10:FF:000400">
    <property type="entry name" value="Nuclear pore complex protein NUP107"/>
    <property type="match status" value="1"/>
</dbReference>
<evidence type="ECO:0000256" key="7">
    <source>
        <dbReference type="ARBA" id="ARBA00023136"/>
    </source>
</evidence>
<evidence type="ECO:0000256" key="10">
    <source>
        <dbReference type="SAM" id="Phobius"/>
    </source>
</evidence>
<reference evidence="12" key="1">
    <citation type="submission" date="2018-04" db="EMBL/GenBank/DDBJ databases">
        <title>WGS assembly of Panicum hallii.</title>
        <authorList>
            <person name="Lovell J."/>
            <person name="Jenkins J."/>
            <person name="Lowry D."/>
            <person name="Mamidi S."/>
            <person name="Sreedasyam A."/>
            <person name="Weng X."/>
            <person name="Barry K."/>
            <person name="Bonette J."/>
            <person name="Campitelli B."/>
            <person name="Daum C."/>
            <person name="Gordon S."/>
            <person name="Gould B."/>
            <person name="Lipzen A."/>
            <person name="Macqueen A."/>
            <person name="Palacio-Mejia J."/>
            <person name="Plott C."/>
            <person name="Shakirov E."/>
            <person name="Shu S."/>
            <person name="Yoshinaga Y."/>
            <person name="Zane M."/>
            <person name="Rokhsar D."/>
            <person name="Grimwood J."/>
            <person name="Schmutz J."/>
            <person name="Juenger T."/>
        </authorList>
    </citation>
    <scope>NUCLEOTIDE SEQUENCE [LARGE SCALE GENOMIC DNA]</scope>
    <source>
        <strain evidence="12">FIL2</strain>
    </source>
</reference>
<dbReference type="Pfam" id="PF08263">
    <property type="entry name" value="LRRNT_2"/>
    <property type="match status" value="1"/>
</dbReference>
<keyword evidence="6 10" id="KW-1133">Transmembrane helix</keyword>
<dbReference type="InterPro" id="IPR013210">
    <property type="entry name" value="LRR_N_plant-typ"/>
</dbReference>
<feature type="transmembrane region" description="Helical" evidence="10">
    <location>
        <begin position="330"/>
        <end position="356"/>
    </location>
</feature>
<gene>
    <name evidence="12" type="ORF">PAHAL_5G060900</name>
</gene>
<evidence type="ECO:0000256" key="9">
    <source>
        <dbReference type="SAM" id="MobiDB-lite"/>
    </source>
</evidence>
<organism evidence="12">
    <name type="scientific">Panicum hallii</name>
    <dbReference type="NCBI Taxonomy" id="206008"/>
    <lineage>
        <taxon>Eukaryota</taxon>
        <taxon>Viridiplantae</taxon>
        <taxon>Streptophyta</taxon>
        <taxon>Embryophyta</taxon>
        <taxon>Tracheophyta</taxon>
        <taxon>Spermatophyta</taxon>
        <taxon>Magnoliopsida</taxon>
        <taxon>Liliopsida</taxon>
        <taxon>Poales</taxon>
        <taxon>Poaceae</taxon>
        <taxon>PACMAD clade</taxon>
        <taxon>Panicoideae</taxon>
        <taxon>Panicodae</taxon>
        <taxon>Paniceae</taxon>
        <taxon>Panicinae</taxon>
        <taxon>Panicum</taxon>
        <taxon>Panicum sect. Panicum</taxon>
    </lineage>
</organism>
<dbReference type="Gene3D" id="3.80.10.10">
    <property type="entry name" value="Ribonuclease Inhibitor"/>
    <property type="match status" value="2"/>
</dbReference>
<dbReference type="GO" id="GO:0016020">
    <property type="term" value="C:membrane"/>
    <property type="evidence" value="ECO:0007669"/>
    <property type="project" value="UniProtKB-SubCell"/>
</dbReference>
<keyword evidence="4" id="KW-0732">Signal</keyword>
<evidence type="ECO:0000256" key="6">
    <source>
        <dbReference type="ARBA" id="ARBA00022989"/>
    </source>
</evidence>
<feature type="domain" description="Leucine-rich repeat-containing N-terminal plant-type" evidence="11">
    <location>
        <begin position="126"/>
        <end position="167"/>
    </location>
</feature>
<dbReference type="Proteomes" id="UP000243499">
    <property type="component" value="Chromosome 5"/>
</dbReference>